<proteinExistence type="predicted"/>
<feature type="region of interest" description="Disordered" evidence="1">
    <location>
        <begin position="185"/>
        <end position="207"/>
    </location>
</feature>
<dbReference type="RefSeq" id="WP_349352345.1">
    <property type="nucleotide sequence ID" value="NZ_CP157804.1"/>
</dbReference>
<sequence length="485" mass="52957">MGKKNLEQLFKERFSDFQEAPDPKVWASIEASLDQKKRKKRAFPIWWSLGGVAAALVLLLLVANPFAEDTIEPQVISEKENVASPKTMDKSESDITKDGTNTKATPENQKGLVNNTDDGTTINKEKTLPNSNFNKNQASLAQNAEQNTLENRSKANNKTNRYALGENDGQTITGTVMDVNEGIVSSESPDSVSKNQSNNETPSAAAEMAAINEEQQETEKQSIYDAIAEQNEIEEEAVAQNKSGKWSVGPSVAPVYFDASGDGSPIDPSFASNSKSGNVNLSYGVNVAYEVGKKLKIRSGVHRVNFGYNTNDVVFSSTLRSASNDRIENINYDPNALSIVVESKNNAKDALAVNSKEIAFNEAAAFDGSMVQQLGYIEVPLELNYAIVDKRFGVDVIGGVSSLFLIDNAVLLESNELITEVGEANNINSTNFSANFGMGLNYKFSPKIQINVEPVFKYQLNTFSNVSGNFRPYSIGVYSGFSFRF</sequence>
<evidence type="ECO:0000313" key="3">
    <source>
        <dbReference type="EMBL" id="XBQ23921.1"/>
    </source>
</evidence>
<dbReference type="KEGG" id="fld:ABNE31_03145"/>
<protein>
    <recommendedName>
        <fullName evidence="4">Outer membrane protein beta-barrel domain-containing protein</fullName>
    </recommendedName>
</protein>
<dbReference type="EMBL" id="CP157804">
    <property type="protein sequence ID" value="XBQ23921.1"/>
    <property type="molecule type" value="Genomic_DNA"/>
</dbReference>
<keyword evidence="2" id="KW-1133">Transmembrane helix</keyword>
<gene>
    <name evidence="3" type="ORF">ABNE31_03145</name>
</gene>
<evidence type="ECO:0000256" key="1">
    <source>
        <dbReference type="SAM" id="MobiDB-lite"/>
    </source>
</evidence>
<accession>A0AAU7MZM5</accession>
<evidence type="ECO:0000256" key="2">
    <source>
        <dbReference type="SAM" id="Phobius"/>
    </source>
</evidence>
<keyword evidence="2" id="KW-0472">Membrane</keyword>
<organism evidence="3">
    <name type="scientific">Flagellimonas sp. MMG031</name>
    <dbReference type="NCBI Taxonomy" id="3158549"/>
    <lineage>
        <taxon>Bacteria</taxon>
        <taxon>Pseudomonadati</taxon>
        <taxon>Bacteroidota</taxon>
        <taxon>Flavobacteriia</taxon>
        <taxon>Flavobacteriales</taxon>
        <taxon>Flavobacteriaceae</taxon>
        <taxon>Flagellimonas</taxon>
    </lineage>
</organism>
<feature type="region of interest" description="Disordered" evidence="1">
    <location>
        <begin position="81"/>
        <end position="168"/>
    </location>
</feature>
<feature type="transmembrane region" description="Helical" evidence="2">
    <location>
        <begin position="45"/>
        <end position="67"/>
    </location>
</feature>
<evidence type="ECO:0008006" key="4">
    <source>
        <dbReference type="Google" id="ProtNLM"/>
    </source>
</evidence>
<reference evidence="3" key="1">
    <citation type="submission" date="2024-05" db="EMBL/GenBank/DDBJ databases">
        <title>Draft Genome Sequences of Flagellimonas sp. MMG031 and Marinobacter sp. MMG032 Isolated from the dinoflagellate Symbiodinium pilosum.</title>
        <authorList>
            <person name="Shikuma N.J."/>
            <person name="Farrell M.V."/>
        </authorList>
    </citation>
    <scope>NUCLEOTIDE SEQUENCE</scope>
    <source>
        <strain evidence="3">MMG031</strain>
    </source>
</reference>
<feature type="compositionally biased region" description="Polar residues" evidence="1">
    <location>
        <begin position="98"/>
        <end position="160"/>
    </location>
</feature>
<dbReference type="SUPFAM" id="SSF56925">
    <property type="entry name" value="OMPA-like"/>
    <property type="match status" value="1"/>
</dbReference>
<dbReference type="InterPro" id="IPR011250">
    <property type="entry name" value="OMP/PagP_B-barrel"/>
</dbReference>
<keyword evidence="2" id="KW-0812">Transmembrane</keyword>
<name>A0AAU7MZM5_9FLAO</name>
<feature type="compositionally biased region" description="Basic and acidic residues" evidence="1">
    <location>
        <begin position="81"/>
        <end position="97"/>
    </location>
</feature>
<dbReference type="AlphaFoldDB" id="A0AAU7MZM5"/>
<feature type="compositionally biased region" description="Polar residues" evidence="1">
    <location>
        <begin position="185"/>
        <end position="202"/>
    </location>
</feature>